<dbReference type="GO" id="GO:0000015">
    <property type="term" value="C:phosphopyruvate hydratase complex"/>
    <property type="evidence" value="ECO:0007669"/>
    <property type="project" value="InterPro"/>
</dbReference>
<dbReference type="SUPFAM" id="SSF51604">
    <property type="entry name" value="Enolase C-terminal domain-like"/>
    <property type="match status" value="1"/>
</dbReference>
<dbReference type="InterPro" id="IPR036849">
    <property type="entry name" value="Enolase-like_C_sf"/>
</dbReference>
<dbReference type="Gene3D" id="3.20.20.120">
    <property type="entry name" value="Enolase-like C-terminal domain"/>
    <property type="match status" value="1"/>
</dbReference>
<evidence type="ECO:0000256" key="6">
    <source>
        <dbReference type="ARBA" id="ARBA00023152"/>
    </source>
</evidence>
<dbReference type="AlphaFoldDB" id="A0A7S4SHA6"/>
<dbReference type="EC" id="4.2.1.11" evidence="4"/>
<dbReference type="GO" id="GO:0004634">
    <property type="term" value="F:phosphopyruvate hydratase activity"/>
    <property type="evidence" value="ECO:0007669"/>
    <property type="project" value="UniProtKB-EC"/>
</dbReference>
<feature type="domain" description="Enolase C-terminal TIM barrel" evidence="8">
    <location>
        <begin position="1"/>
        <end position="165"/>
    </location>
</feature>
<keyword evidence="5" id="KW-0460">Magnesium</keyword>
<evidence type="ECO:0000256" key="4">
    <source>
        <dbReference type="ARBA" id="ARBA00012058"/>
    </source>
</evidence>
<dbReference type="UniPathway" id="UPA00109">
    <property type="reaction ID" value="UER00187"/>
</dbReference>
<dbReference type="PRINTS" id="PR00148">
    <property type="entry name" value="ENOLASE"/>
</dbReference>
<evidence type="ECO:0000256" key="3">
    <source>
        <dbReference type="ARBA" id="ARBA00009604"/>
    </source>
</evidence>
<dbReference type="SMART" id="SM01192">
    <property type="entry name" value="Enolase_C"/>
    <property type="match status" value="1"/>
</dbReference>
<accession>A0A7S4SHA6</accession>
<keyword evidence="7" id="KW-0456">Lyase</keyword>
<comment type="similarity">
    <text evidence="3">Belongs to the enolase family.</text>
</comment>
<protein>
    <recommendedName>
        <fullName evidence="4">phosphopyruvate hydratase</fullName>
        <ecNumber evidence="4">4.2.1.11</ecNumber>
    </recommendedName>
</protein>
<comment type="cofactor">
    <cofactor evidence="1">
        <name>Mg(2+)</name>
        <dbReference type="ChEBI" id="CHEBI:18420"/>
    </cofactor>
</comment>
<dbReference type="PANTHER" id="PTHR11902">
    <property type="entry name" value="ENOLASE"/>
    <property type="match status" value="1"/>
</dbReference>
<reference evidence="9" key="1">
    <citation type="submission" date="2021-01" db="EMBL/GenBank/DDBJ databases">
        <authorList>
            <person name="Corre E."/>
            <person name="Pelletier E."/>
            <person name="Niang G."/>
            <person name="Scheremetjew M."/>
            <person name="Finn R."/>
            <person name="Kale V."/>
            <person name="Holt S."/>
            <person name="Cochrane G."/>
            <person name="Meng A."/>
            <person name="Brown T."/>
            <person name="Cohen L."/>
        </authorList>
    </citation>
    <scope>NUCLEOTIDE SEQUENCE</scope>
    <source>
        <strain evidence="9">CCMP3105</strain>
    </source>
</reference>
<keyword evidence="6" id="KW-0324">Glycolysis</keyword>
<evidence type="ECO:0000256" key="2">
    <source>
        <dbReference type="ARBA" id="ARBA00005031"/>
    </source>
</evidence>
<comment type="pathway">
    <text evidence="2">Carbohydrate degradation; glycolysis; pyruvate from D-glyceraldehyde 3-phosphate: step 4/5.</text>
</comment>
<gene>
    <name evidence="9" type="ORF">AMON00008_LOCUS49801</name>
</gene>
<dbReference type="GO" id="GO:0006096">
    <property type="term" value="P:glycolytic process"/>
    <property type="evidence" value="ECO:0007669"/>
    <property type="project" value="UniProtKB-UniPathway"/>
</dbReference>
<dbReference type="Pfam" id="PF00113">
    <property type="entry name" value="Enolase_C"/>
    <property type="match status" value="1"/>
</dbReference>
<dbReference type="InterPro" id="IPR020810">
    <property type="entry name" value="Enolase_C"/>
</dbReference>
<name>A0A7S4SHA6_9DINO</name>
<dbReference type="PANTHER" id="PTHR11902:SF1">
    <property type="entry name" value="ENOLASE"/>
    <property type="match status" value="1"/>
</dbReference>
<dbReference type="EMBL" id="HBNR01070321">
    <property type="protein sequence ID" value="CAE4644753.1"/>
    <property type="molecule type" value="Transcribed_RNA"/>
</dbReference>
<dbReference type="InterPro" id="IPR000941">
    <property type="entry name" value="Enolase"/>
</dbReference>
<evidence type="ECO:0000256" key="1">
    <source>
        <dbReference type="ARBA" id="ARBA00001946"/>
    </source>
</evidence>
<proteinExistence type="inferred from homology"/>
<evidence type="ECO:0000256" key="5">
    <source>
        <dbReference type="ARBA" id="ARBA00022842"/>
    </source>
</evidence>
<organism evidence="9">
    <name type="scientific">Alexandrium monilatum</name>
    <dbReference type="NCBI Taxonomy" id="311494"/>
    <lineage>
        <taxon>Eukaryota</taxon>
        <taxon>Sar</taxon>
        <taxon>Alveolata</taxon>
        <taxon>Dinophyceae</taxon>
        <taxon>Gonyaulacales</taxon>
        <taxon>Pyrocystaceae</taxon>
        <taxon>Alexandrium</taxon>
    </lineage>
</organism>
<sequence length="165" mass="18171">MKKTAAEMISYYKDWISKYPLVSIEDPFDQDDWEAYTAFGKEVGESVQIVGDDLLVTNPTRVSTAIQKSACNALLLKVNQIGSVTEAVTAAMMAIRTGWGVMVSHRSGETEDSFIADLVVGLRTGQIKTGAPCRSERLAKYNQLIRIEEELGPLCSFAGEKFRSP</sequence>
<dbReference type="InterPro" id="IPR020809">
    <property type="entry name" value="Enolase_CS"/>
</dbReference>
<evidence type="ECO:0000313" key="9">
    <source>
        <dbReference type="EMBL" id="CAE4644753.1"/>
    </source>
</evidence>
<dbReference type="GO" id="GO:0000287">
    <property type="term" value="F:magnesium ion binding"/>
    <property type="evidence" value="ECO:0007669"/>
    <property type="project" value="InterPro"/>
</dbReference>
<dbReference type="PROSITE" id="PS00164">
    <property type="entry name" value="ENOLASE"/>
    <property type="match status" value="1"/>
</dbReference>
<evidence type="ECO:0000256" key="7">
    <source>
        <dbReference type="ARBA" id="ARBA00023239"/>
    </source>
</evidence>
<evidence type="ECO:0000259" key="8">
    <source>
        <dbReference type="SMART" id="SM01192"/>
    </source>
</evidence>